<evidence type="ECO:0000313" key="2">
    <source>
        <dbReference type="EMBL" id="KAF2683795.1"/>
    </source>
</evidence>
<feature type="compositionally biased region" description="Basic and acidic residues" evidence="1">
    <location>
        <begin position="80"/>
        <end position="89"/>
    </location>
</feature>
<sequence>MTKPYTLCSTPRSILVRCQVDSTQQWHFVCPGACWKSVSGGVEDARGMQDIALGIDVAECGRIEAPMDRSVPKSHKRPRRDSNRKGRIR</sequence>
<dbReference type="OrthoDB" id="537467at2759"/>
<evidence type="ECO:0000313" key="3">
    <source>
        <dbReference type="Proteomes" id="UP000799291"/>
    </source>
</evidence>
<evidence type="ECO:0000256" key="1">
    <source>
        <dbReference type="SAM" id="MobiDB-lite"/>
    </source>
</evidence>
<protein>
    <submittedName>
        <fullName evidence="2">Uncharacterized protein</fullName>
    </submittedName>
</protein>
<reference evidence="2" key="1">
    <citation type="journal article" date="2020" name="Stud. Mycol.">
        <title>101 Dothideomycetes genomes: a test case for predicting lifestyles and emergence of pathogens.</title>
        <authorList>
            <person name="Haridas S."/>
            <person name="Albert R."/>
            <person name="Binder M."/>
            <person name="Bloem J."/>
            <person name="Labutti K."/>
            <person name="Salamov A."/>
            <person name="Andreopoulos B."/>
            <person name="Baker S."/>
            <person name="Barry K."/>
            <person name="Bills G."/>
            <person name="Bluhm B."/>
            <person name="Cannon C."/>
            <person name="Castanera R."/>
            <person name="Culley D."/>
            <person name="Daum C."/>
            <person name="Ezra D."/>
            <person name="Gonzalez J."/>
            <person name="Henrissat B."/>
            <person name="Kuo A."/>
            <person name="Liang C."/>
            <person name="Lipzen A."/>
            <person name="Lutzoni F."/>
            <person name="Magnuson J."/>
            <person name="Mondo S."/>
            <person name="Nolan M."/>
            <person name="Ohm R."/>
            <person name="Pangilinan J."/>
            <person name="Park H.-J."/>
            <person name="Ramirez L."/>
            <person name="Alfaro M."/>
            <person name="Sun H."/>
            <person name="Tritt A."/>
            <person name="Yoshinaga Y."/>
            <person name="Zwiers L.-H."/>
            <person name="Turgeon B."/>
            <person name="Goodwin S."/>
            <person name="Spatafora J."/>
            <person name="Crous P."/>
            <person name="Grigoriev I."/>
        </authorList>
    </citation>
    <scope>NUCLEOTIDE SEQUENCE</scope>
    <source>
        <strain evidence="2">CBS 122367</strain>
    </source>
</reference>
<dbReference type="Proteomes" id="UP000799291">
    <property type="component" value="Unassembled WGS sequence"/>
</dbReference>
<name>A0A6G1J0C4_9PLEO</name>
<dbReference type="EMBL" id="MU005583">
    <property type="protein sequence ID" value="KAF2683795.1"/>
    <property type="molecule type" value="Genomic_DNA"/>
</dbReference>
<dbReference type="AlphaFoldDB" id="A0A6G1J0C4"/>
<feature type="region of interest" description="Disordered" evidence="1">
    <location>
        <begin position="64"/>
        <end position="89"/>
    </location>
</feature>
<organism evidence="2 3">
    <name type="scientific">Lentithecium fluviatile CBS 122367</name>
    <dbReference type="NCBI Taxonomy" id="1168545"/>
    <lineage>
        <taxon>Eukaryota</taxon>
        <taxon>Fungi</taxon>
        <taxon>Dikarya</taxon>
        <taxon>Ascomycota</taxon>
        <taxon>Pezizomycotina</taxon>
        <taxon>Dothideomycetes</taxon>
        <taxon>Pleosporomycetidae</taxon>
        <taxon>Pleosporales</taxon>
        <taxon>Massarineae</taxon>
        <taxon>Lentitheciaceae</taxon>
        <taxon>Lentithecium</taxon>
    </lineage>
</organism>
<proteinExistence type="predicted"/>
<keyword evidence="3" id="KW-1185">Reference proteome</keyword>
<accession>A0A6G1J0C4</accession>
<gene>
    <name evidence="2" type="ORF">K458DRAFT_452485</name>
</gene>